<feature type="region of interest" description="Disordered" evidence="1">
    <location>
        <begin position="1"/>
        <end position="49"/>
    </location>
</feature>
<reference evidence="2" key="1">
    <citation type="journal article" date="2012" name="Nature">
        <title>The tomato genome sequence provides insights into fleshy fruit evolution.</title>
        <authorList>
            <consortium name="Tomato Genome Consortium"/>
        </authorList>
    </citation>
    <scope>NUCLEOTIDE SEQUENCE [LARGE SCALE GENOMIC DNA]</scope>
    <source>
        <strain evidence="2">cv. Heinz 1706</strain>
    </source>
</reference>
<evidence type="ECO:0000313" key="3">
    <source>
        <dbReference type="Proteomes" id="UP000004994"/>
    </source>
</evidence>
<name>A0A3Q7I523_SOLLC</name>
<reference evidence="2" key="2">
    <citation type="submission" date="2019-01" db="UniProtKB">
        <authorList>
            <consortium name="EnsemblPlants"/>
        </authorList>
    </citation>
    <scope>IDENTIFICATION</scope>
    <source>
        <strain evidence="2">cv. Heinz 1706</strain>
    </source>
</reference>
<dbReference type="Gramene" id="Solyc07g039635.1.1">
    <property type="protein sequence ID" value="Solyc07g039635.1.1"/>
    <property type="gene ID" value="Solyc07g039635.1"/>
</dbReference>
<keyword evidence="3" id="KW-1185">Reference proteome</keyword>
<dbReference type="InParanoid" id="A0A3Q7I523"/>
<proteinExistence type="predicted"/>
<protein>
    <submittedName>
        <fullName evidence="2">Uncharacterized protein</fullName>
    </submittedName>
</protein>
<evidence type="ECO:0000256" key="1">
    <source>
        <dbReference type="SAM" id="MobiDB-lite"/>
    </source>
</evidence>
<organism evidence="2">
    <name type="scientific">Solanum lycopersicum</name>
    <name type="common">Tomato</name>
    <name type="synonym">Lycopersicon esculentum</name>
    <dbReference type="NCBI Taxonomy" id="4081"/>
    <lineage>
        <taxon>Eukaryota</taxon>
        <taxon>Viridiplantae</taxon>
        <taxon>Streptophyta</taxon>
        <taxon>Embryophyta</taxon>
        <taxon>Tracheophyta</taxon>
        <taxon>Spermatophyta</taxon>
        <taxon>Magnoliopsida</taxon>
        <taxon>eudicotyledons</taxon>
        <taxon>Gunneridae</taxon>
        <taxon>Pentapetalae</taxon>
        <taxon>asterids</taxon>
        <taxon>lamiids</taxon>
        <taxon>Solanales</taxon>
        <taxon>Solanaceae</taxon>
        <taxon>Solanoideae</taxon>
        <taxon>Solaneae</taxon>
        <taxon>Solanum</taxon>
        <taxon>Solanum subgen. Lycopersicon</taxon>
    </lineage>
</organism>
<sequence length="112" mass="12576">MAKQNQSKNMFKSAASSSLAPGYFPQSQDQASSSKTSRHVTYSSSDGDSLKFVSSTFDGVSSKQTKHKDNEVNHDWFVDVIDQNQVTKTVRMKIRDVHNMENGLRIIVECDE</sequence>
<dbReference type="AlphaFoldDB" id="A0A3Q7I523"/>
<dbReference type="EnsemblPlants" id="Solyc07g039635.1.1">
    <property type="protein sequence ID" value="Solyc07g039635.1.1"/>
    <property type="gene ID" value="Solyc07g039635.1"/>
</dbReference>
<accession>A0A3Q7I523</accession>
<dbReference type="Proteomes" id="UP000004994">
    <property type="component" value="Chromosome 7"/>
</dbReference>
<evidence type="ECO:0000313" key="2">
    <source>
        <dbReference type="EnsemblPlants" id="Solyc07g039635.1.1"/>
    </source>
</evidence>